<dbReference type="Pfam" id="PF14291">
    <property type="entry name" value="DUF4371"/>
    <property type="match status" value="1"/>
</dbReference>
<sequence length="792" mass="91087">MDKFFKKLPISESALKKKRICQDDLKSNSKRGLIETNLDNIIADPGLRVKLSDYNVNDRDEIRRKYLLKGPCQPRHHQFPQTMFGNTPRRFNYAWFEQFPSWLEYSIAKDAAFCIFCYLFKPEMGQQSGGDSFTVDGFRNWKDGLSRLREHVGGPNSIHNQAAVMCTNLMKSGQHIEVQFLKQSDLARQEHKTRLTASVDCIRFLIQQDLALRGNDESDSSTNRGNFLELLRFLGDHNEEVKNVILHNAPENNKLTAPEIQKDIINAMAVETLNCIKMDIGDDFFSILIDESRDISTKEQMAIALRYVNSEGQVIERFLGIMHVMDTSAHSLKAALEEFFLYHGFSISKLRGQGYDGASNMRGEFNGLKALIMKENPSAYYVHCFAHQLQLALVAVAKNHVQVAWLFELAVTLTNIINVSCKRQELLRESQFIKIVEGLQKGELLSGTGLNQERALKRSGDTRWGSHYGSLLNIIVMFSSIIDVLEIVEKDPHSSSDHKATTFSLLDSLQSFDFIFVLFLMRDIMGITNSLSQALQRKDQDICNAMHLVQISKQRLQDKRDKGWTELFDEVSLFCNNYKICIPDMNTIYVARGRSRRRVQEMTNLHHYRVEIFYNVIDMQLQELNSRFTERNTELLLCVACLSPNNSFSAFDKQKLRRLAEFYPSEFSNLDIMELNCQLETYVYDVRADSDFAQVNGIGDLAVKMVDKKKDILYPLVYLLLKLSLVLPVATATVERAFSAMNIVKNRLRNRMGDSMMNDCLVTYIERDIFKSIDNETIIKRFQNMKSRRGQL</sequence>
<comment type="caution">
    <text evidence="2">The sequence shown here is derived from an EMBL/GenBank/DDBJ whole genome shotgun (WGS) entry which is preliminary data.</text>
</comment>
<reference evidence="2 3" key="1">
    <citation type="journal article" date="2022" name="Nat. Plants">
        <title>Genomes of leafy and leafless Platanthera orchids illuminate the evolution of mycoheterotrophy.</title>
        <authorList>
            <person name="Li M.H."/>
            <person name="Liu K.W."/>
            <person name="Li Z."/>
            <person name="Lu H.C."/>
            <person name="Ye Q.L."/>
            <person name="Zhang D."/>
            <person name="Wang J.Y."/>
            <person name="Li Y.F."/>
            <person name="Zhong Z.M."/>
            <person name="Liu X."/>
            <person name="Yu X."/>
            <person name="Liu D.K."/>
            <person name="Tu X.D."/>
            <person name="Liu B."/>
            <person name="Hao Y."/>
            <person name="Liao X.Y."/>
            <person name="Jiang Y.T."/>
            <person name="Sun W.H."/>
            <person name="Chen J."/>
            <person name="Chen Y.Q."/>
            <person name="Ai Y."/>
            <person name="Zhai J.W."/>
            <person name="Wu S.S."/>
            <person name="Zhou Z."/>
            <person name="Hsiao Y.Y."/>
            <person name="Wu W.L."/>
            <person name="Chen Y.Y."/>
            <person name="Lin Y.F."/>
            <person name="Hsu J.L."/>
            <person name="Li C.Y."/>
            <person name="Wang Z.W."/>
            <person name="Zhao X."/>
            <person name="Zhong W.Y."/>
            <person name="Ma X.K."/>
            <person name="Ma L."/>
            <person name="Huang J."/>
            <person name="Chen G.Z."/>
            <person name="Huang M.Z."/>
            <person name="Huang L."/>
            <person name="Peng D.H."/>
            <person name="Luo Y.B."/>
            <person name="Zou S.Q."/>
            <person name="Chen S.P."/>
            <person name="Lan S."/>
            <person name="Tsai W.C."/>
            <person name="Van de Peer Y."/>
            <person name="Liu Z.J."/>
        </authorList>
    </citation>
    <scope>NUCLEOTIDE SEQUENCE [LARGE SCALE GENOMIC DNA]</scope>
    <source>
        <strain evidence="2">Lor287</strain>
    </source>
</reference>
<dbReference type="InterPro" id="IPR006580">
    <property type="entry name" value="Znf_TTF"/>
</dbReference>
<dbReference type="PANTHER" id="PTHR11697">
    <property type="entry name" value="GENERAL TRANSCRIPTION FACTOR 2-RELATED ZINC FINGER PROTEIN"/>
    <property type="match status" value="1"/>
</dbReference>
<evidence type="ECO:0000259" key="1">
    <source>
        <dbReference type="SMART" id="SM00597"/>
    </source>
</evidence>
<accession>A0AAP0ASZ0</accession>
<protein>
    <recommendedName>
        <fullName evidence="1">TTF-type domain-containing protein</fullName>
    </recommendedName>
</protein>
<gene>
    <name evidence="2" type="ORF">KSP39_PZI023739</name>
</gene>
<dbReference type="AlphaFoldDB" id="A0AAP0ASZ0"/>
<evidence type="ECO:0000313" key="2">
    <source>
        <dbReference type="EMBL" id="KAK8913945.1"/>
    </source>
</evidence>
<feature type="domain" description="TTF-type" evidence="1">
    <location>
        <begin position="87"/>
        <end position="182"/>
    </location>
</feature>
<proteinExistence type="predicted"/>
<dbReference type="InterPro" id="IPR025398">
    <property type="entry name" value="DUF4371"/>
</dbReference>
<dbReference type="InterPro" id="IPR012337">
    <property type="entry name" value="RNaseH-like_sf"/>
</dbReference>
<dbReference type="InterPro" id="IPR055298">
    <property type="entry name" value="AtLOH3-like"/>
</dbReference>
<name>A0AAP0ASZ0_9ASPA</name>
<organism evidence="2 3">
    <name type="scientific">Platanthera zijinensis</name>
    <dbReference type="NCBI Taxonomy" id="2320716"/>
    <lineage>
        <taxon>Eukaryota</taxon>
        <taxon>Viridiplantae</taxon>
        <taxon>Streptophyta</taxon>
        <taxon>Embryophyta</taxon>
        <taxon>Tracheophyta</taxon>
        <taxon>Spermatophyta</taxon>
        <taxon>Magnoliopsida</taxon>
        <taxon>Liliopsida</taxon>
        <taxon>Asparagales</taxon>
        <taxon>Orchidaceae</taxon>
        <taxon>Orchidoideae</taxon>
        <taxon>Orchideae</taxon>
        <taxon>Orchidinae</taxon>
        <taxon>Platanthera</taxon>
    </lineage>
</organism>
<dbReference type="PANTHER" id="PTHR11697:SF230">
    <property type="entry name" value="ZINC FINGER, MYM DOMAIN CONTAINING 1"/>
    <property type="match status" value="1"/>
</dbReference>
<dbReference type="SMART" id="SM00597">
    <property type="entry name" value="ZnF_TTF"/>
    <property type="match status" value="1"/>
</dbReference>
<dbReference type="EMBL" id="JBBWWQ010000021">
    <property type="protein sequence ID" value="KAK8913945.1"/>
    <property type="molecule type" value="Genomic_DNA"/>
</dbReference>
<dbReference type="Proteomes" id="UP001418222">
    <property type="component" value="Unassembled WGS sequence"/>
</dbReference>
<dbReference type="SUPFAM" id="SSF53098">
    <property type="entry name" value="Ribonuclease H-like"/>
    <property type="match status" value="1"/>
</dbReference>
<dbReference type="GO" id="GO:0046983">
    <property type="term" value="F:protein dimerization activity"/>
    <property type="evidence" value="ECO:0007669"/>
    <property type="project" value="InterPro"/>
</dbReference>
<dbReference type="Pfam" id="PF05699">
    <property type="entry name" value="Dimer_Tnp_hAT"/>
    <property type="match status" value="1"/>
</dbReference>
<evidence type="ECO:0000313" key="3">
    <source>
        <dbReference type="Proteomes" id="UP001418222"/>
    </source>
</evidence>
<keyword evidence="3" id="KW-1185">Reference proteome</keyword>
<dbReference type="InterPro" id="IPR008906">
    <property type="entry name" value="HATC_C_dom"/>
</dbReference>